<dbReference type="InterPro" id="IPR016197">
    <property type="entry name" value="Chromo-like_dom_sf"/>
</dbReference>
<feature type="compositionally biased region" description="Polar residues" evidence="3">
    <location>
        <begin position="343"/>
        <end position="354"/>
    </location>
</feature>
<evidence type="ECO:0000313" key="6">
    <source>
        <dbReference type="Proteomes" id="UP001163828"/>
    </source>
</evidence>
<protein>
    <recommendedName>
        <fullName evidence="4">Chromo domain-containing protein</fullName>
    </recommendedName>
</protein>
<dbReference type="CDD" id="cd18968">
    <property type="entry name" value="chromodomain"/>
    <property type="match status" value="1"/>
</dbReference>
<dbReference type="EMBL" id="MU790591">
    <property type="protein sequence ID" value="KAJ3997117.1"/>
    <property type="molecule type" value="Genomic_DNA"/>
</dbReference>
<reference evidence="5" key="1">
    <citation type="submission" date="2022-08" db="EMBL/GenBank/DDBJ databases">
        <authorList>
            <consortium name="DOE Joint Genome Institute"/>
            <person name="Min B."/>
            <person name="Riley R."/>
            <person name="Sierra-Patev S."/>
            <person name="Naranjo-Ortiz M."/>
            <person name="Looney B."/>
            <person name="Konkel Z."/>
            <person name="Slot J.C."/>
            <person name="Sakamoto Y."/>
            <person name="Steenwyk J.L."/>
            <person name="Rokas A."/>
            <person name="Carro J."/>
            <person name="Camarero S."/>
            <person name="Ferreira P."/>
            <person name="Molpeceres G."/>
            <person name="Ruiz-Duenas F.J."/>
            <person name="Serrano A."/>
            <person name="Henrissat B."/>
            <person name="Drula E."/>
            <person name="Hughes K.W."/>
            <person name="Mata J.L."/>
            <person name="Ishikawa N.K."/>
            <person name="Vargas-Isla R."/>
            <person name="Ushijima S."/>
            <person name="Smith C.A."/>
            <person name="Ahrendt S."/>
            <person name="Andreopoulos W."/>
            <person name="He G."/>
            <person name="Labutti K."/>
            <person name="Lipzen A."/>
            <person name="Ng V."/>
            <person name="Sandor L."/>
            <person name="Barry K."/>
            <person name="Martinez A.T."/>
            <person name="Xiao Y."/>
            <person name="Gibbons J.G."/>
            <person name="Terashima K."/>
            <person name="Hibbett D.S."/>
            <person name="Grigoriev I.V."/>
        </authorList>
    </citation>
    <scope>NUCLEOTIDE SEQUENCE</scope>
    <source>
        <strain evidence="5">TFB10827</strain>
    </source>
</reference>
<feature type="compositionally biased region" description="Polar residues" evidence="3">
    <location>
        <begin position="153"/>
        <end position="167"/>
    </location>
</feature>
<accession>A0ABQ8QEZ7</accession>
<evidence type="ECO:0000259" key="4">
    <source>
        <dbReference type="PROSITE" id="PS50013"/>
    </source>
</evidence>
<feature type="domain" description="Chromo" evidence="4">
    <location>
        <begin position="23"/>
        <end position="75"/>
    </location>
</feature>
<comment type="caution">
    <text evidence="5">The sequence shown here is derived from an EMBL/GenBank/DDBJ whole genome shotgun (WGS) entry which is preliminary data.</text>
</comment>
<dbReference type="PROSITE" id="PS00598">
    <property type="entry name" value="CHROMO_1"/>
    <property type="match status" value="1"/>
</dbReference>
<dbReference type="InterPro" id="IPR023780">
    <property type="entry name" value="Chromo_domain"/>
</dbReference>
<evidence type="ECO:0000256" key="1">
    <source>
        <dbReference type="ARBA" id="ARBA00004123"/>
    </source>
</evidence>
<evidence type="ECO:0000313" key="5">
    <source>
        <dbReference type="EMBL" id="KAJ3997117.1"/>
    </source>
</evidence>
<dbReference type="PROSITE" id="PS50013">
    <property type="entry name" value="CHROMO_2"/>
    <property type="match status" value="1"/>
</dbReference>
<evidence type="ECO:0000256" key="2">
    <source>
        <dbReference type="ARBA" id="ARBA00023242"/>
    </source>
</evidence>
<dbReference type="Pfam" id="PF00385">
    <property type="entry name" value="Chromo"/>
    <property type="match status" value="1"/>
</dbReference>
<dbReference type="Gene3D" id="2.40.50.40">
    <property type="match status" value="1"/>
</dbReference>
<dbReference type="SMART" id="SM00298">
    <property type="entry name" value="CHROMO"/>
    <property type="match status" value="1"/>
</dbReference>
<organism evidence="5 6">
    <name type="scientific">Lentinula boryana</name>
    <dbReference type="NCBI Taxonomy" id="40481"/>
    <lineage>
        <taxon>Eukaryota</taxon>
        <taxon>Fungi</taxon>
        <taxon>Dikarya</taxon>
        <taxon>Basidiomycota</taxon>
        <taxon>Agaricomycotina</taxon>
        <taxon>Agaricomycetes</taxon>
        <taxon>Agaricomycetidae</taxon>
        <taxon>Agaricales</taxon>
        <taxon>Marasmiineae</taxon>
        <taxon>Omphalotaceae</taxon>
        <taxon>Lentinula</taxon>
    </lineage>
</organism>
<feature type="compositionally biased region" description="Polar residues" evidence="3">
    <location>
        <begin position="456"/>
        <end position="466"/>
    </location>
</feature>
<dbReference type="InterPro" id="IPR000953">
    <property type="entry name" value="Chromo/chromo_shadow_dom"/>
</dbReference>
<proteinExistence type="predicted"/>
<name>A0ABQ8QEZ7_9AGAR</name>
<comment type="subcellular location">
    <subcellularLocation>
        <location evidence="1">Nucleus</location>
    </subcellularLocation>
</comment>
<gene>
    <name evidence="5" type="ORF">F5050DRAFT_1754306</name>
</gene>
<evidence type="ECO:0000256" key="3">
    <source>
        <dbReference type="SAM" id="MobiDB-lite"/>
    </source>
</evidence>
<sequence>MGNRSRKKARLEEEEVESEKEVFQVEYFKKARVDEDGRWEYLVKWFGYDTPDDDTWEPPEHIANCQRLLSSFWQEVGGDDDDYFPGYECAPSQEWINKEKARFARINPDLKDRIDAQKAQEAEQERKREERRQKQARKSAIAQSVPKKAFKPTISQNDPRKSSSTVANVRVKEESNGGALVPSKPISEKGKSTQKPTTQLRAPAEPDAFMENIASRATQVKKTKKLLSSDSSSDSDHPLIQGKQGKRKRSSGKATFEKVKDEGIMQVAFDLFPEEEETSVSVAGNMSSLFTPEQTATNNKSRKSPGGKEQDSSSHPSPKPLIVNPPQAEARKRPSLPRLSSVRPETSASKSDSTPPLFRLNIPATSLPKASIPARLRTDSPASASGISTKQRLMQGALQMITPTEKVPEISRPLPLQKLTSLSGMSFRKNRGPSVKTSPTITTADMSLKNVPIYSPQETPSSSISATAHRMASPSRLTPIGAELPPNLSRKPTEPEAQAPDQNIQHKVSIVSPTAESSIPTNPKEIKPSHDILPSPVISAPNFRLPPPISTSKTSTYNDEAESFLRSVLSITEAARMDNQLTSKSPSVSRRYSSKDAIWTGKIILETDDSNEAQPISIEGMLLPSDPSASRIALQQGDLTQIVAACGPVQEWGWLAAEKEEDVHKLNKVIGFLSHEKLVGFVPVVVEGSVVAMTLIHSSTMTHDCLPRVQTSDFDDITLVVSLYSWVLKHNDLSLDNAQKHFVHRLDNAWKRRDFALPQGMYEAYGEPGIKALEGLGGSKPMMKHAVRMLELSELLHSYLMSGGERPFALWPPADSDAFCVSPIPRIETESLLALLSEYPATINRGTVGTKQDLSLRVIFVHVNSLGPGPRYGNIRDMPGLSEYRIINDVRFIAYGSSDVVNPRFSNIMEEIWHIGGIVTFTANHLLSDPLGISARIDQIEEHEFWMCHMLPAVIGMTVSVTYRGREHLIQKRIACNALEHGARHAQARSAMNADEDDVDEPVPCTCDGFAYEWLLDAIDEELISIVGAPPLPRSDLILGGSGSIIHQDGGPRRIEEWKQLSENLLASSSSMNMALHSLTPHSTAQRQVSPSPKEAQYNDPFEFWVLQLFDNDVRNRSETLAFCIQEFKRLCDNVAQEEWEDVIKREIMEELGRMQISRGFREELRRFVIVAGSEDKDLQTGKGGFEWVTEESFRFHDVTDHDLNTPHTEL</sequence>
<feature type="region of interest" description="Disordered" evidence="3">
    <location>
        <begin position="275"/>
        <end position="362"/>
    </location>
</feature>
<dbReference type="Proteomes" id="UP001163828">
    <property type="component" value="Unassembled WGS sequence"/>
</dbReference>
<feature type="region of interest" description="Disordered" evidence="3">
    <location>
        <begin position="455"/>
        <end position="505"/>
    </location>
</feature>
<feature type="compositionally biased region" description="Basic and acidic residues" evidence="3">
    <location>
        <begin position="116"/>
        <end position="133"/>
    </location>
</feature>
<dbReference type="InterPro" id="IPR023779">
    <property type="entry name" value="Chromodomain_CS"/>
</dbReference>
<keyword evidence="2" id="KW-0539">Nucleus</keyword>
<feature type="compositionally biased region" description="Polar residues" evidence="3">
    <location>
        <begin position="279"/>
        <end position="299"/>
    </location>
</feature>
<feature type="region of interest" description="Disordered" evidence="3">
    <location>
        <begin position="116"/>
        <end position="260"/>
    </location>
</feature>
<dbReference type="SUPFAM" id="SSF54160">
    <property type="entry name" value="Chromo domain-like"/>
    <property type="match status" value="1"/>
</dbReference>
<keyword evidence="6" id="KW-1185">Reference proteome</keyword>